<keyword evidence="5" id="KW-0804">Transcription</keyword>
<proteinExistence type="inferred from homology"/>
<dbReference type="Gene3D" id="1.10.10.10">
    <property type="entry name" value="Winged helix-like DNA-binding domain superfamily/Winged helix DNA-binding domain"/>
    <property type="match status" value="1"/>
</dbReference>
<dbReference type="InterPro" id="IPR051446">
    <property type="entry name" value="HTH_trans_reg/aminotransferase"/>
</dbReference>
<dbReference type="SUPFAM" id="SSF46785">
    <property type="entry name" value="Winged helix' DNA-binding domain"/>
    <property type="match status" value="1"/>
</dbReference>
<dbReference type="PANTHER" id="PTHR46577:SF1">
    <property type="entry name" value="HTH-TYPE TRANSCRIPTIONAL REGULATORY PROTEIN GABR"/>
    <property type="match status" value="1"/>
</dbReference>
<dbReference type="SUPFAM" id="SSF53383">
    <property type="entry name" value="PLP-dependent transferases"/>
    <property type="match status" value="1"/>
</dbReference>
<dbReference type="CDD" id="cd07377">
    <property type="entry name" value="WHTH_GntR"/>
    <property type="match status" value="1"/>
</dbReference>
<dbReference type="Pfam" id="PF00392">
    <property type="entry name" value="GntR"/>
    <property type="match status" value="1"/>
</dbReference>
<evidence type="ECO:0000256" key="4">
    <source>
        <dbReference type="ARBA" id="ARBA00023125"/>
    </source>
</evidence>
<dbReference type="Gene3D" id="3.40.640.10">
    <property type="entry name" value="Type I PLP-dependent aspartate aminotransferase-like (Major domain)"/>
    <property type="match status" value="1"/>
</dbReference>
<dbReference type="SMART" id="SM00345">
    <property type="entry name" value="HTH_GNTR"/>
    <property type="match status" value="1"/>
</dbReference>
<dbReference type="PRINTS" id="PR00035">
    <property type="entry name" value="HTHGNTR"/>
</dbReference>
<dbReference type="InterPro" id="IPR000524">
    <property type="entry name" value="Tscrpt_reg_HTH_GntR"/>
</dbReference>
<keyword evidence="2" id="KW-0663">Pyridoxal phosphate</keyword>
<dbReference type="PROSITE" id="PS50949">
    <property type="entry name" value="HTH_GNTR"/>
    <property type="match status" value="1"/>
</dbReference>
<comment type="similarity">
    <text evidence="1">In the C-terminal section; belongs to the class-I pyridoxal-phosphate-dependent aminotransferase family.</text>
</comment>
<dbReference type="InterPro" id="IPR036390">
    <property type="entry name" value="WH_DNA-bd_sf"/>
</dbReference>
<dbReference type="InterPro" id="IPR004839">
    <property type="entry name" value="Aminotransferase_I/II_large"/>
</dbReference>
<dbReference type="AlphaFoldDB" id="A0A250L3K0"/>
<dbReference type="GO" id="GO:0003700">
    <property type="term" value="F:DNA-binding transcription factor activity"/>
    <property type="evidence" value="ECO:0007669"/>
    <property type="project" value="InterPro"/>
</dbReference>
<dbReference type="EMBL" id="AP018357">
    <property type="protein sequence ID" value="BBA39176.1"/>
    <property type="molecule type" value="Genomic_DNA"/>
</dbReference>
<dbReference type="InterPro" id="IPR015421">
    <property type="entry name" value="PyrdxlP-dep_Trfase_major"/>
</dbReference>
<dbReference type="GO" id="GO:0003677">
    <property type="term" value="F:DNA binding"/>
    <property type="evidence" value="ECO:0007669"/>
    <property type="project" value="UniProtKB-KW"/>
</dbReference>
<evidence type="ECO:0000256" key="1">
    <source>
        <dbReference type="ARBA" id="ARBA00005384"/>
    </source>
</evidence>
<keyword evidence="4" id="KW-0238">DNA-binding</keyword>
<evidence type="ECO:0000256" key="3">
    <source>
        <dbReference type="ARBA" id="ARBA00023015"/>
    </source>
</evidence>
<evidence type="ECO:0000313" key="6">
    <source>
        <dbReference type="EMBL" id="BBA39176.1"/>
    </source>
</evidence>
<organism evidence="6">
    <name type="scientific">Burkholderia contaminans</name>
    <dbReference type="NCBI Taxonomy" id="488447"/>
    <lineage>
        <taxon>Bacteria</taxon>
        <taxon>Pseudomonadati</taxon>
        <taxon>Pseudomonadota</taxon>
        <taxon>Betaproteobacteria</taxon>
        <taxon>Burkholderiales</taxon>
        <taxon>Burkholderiaceae</taxon>
        <taxon>Burkholderia</taxon>
        <taxon>Burkholderia cepacia complex</taxon>
    </lineage>
</organism>
<keyword evidence="3" id="KW-0805">Transcription regulation</keyword>
<dbReference type="PANTHER" id="PTHR46577">
    <property type="entry name" value="HTH-TYPE TRANSCRIPTIONAL REGULATORY PROTEIN GABR"/>
    <property type="match status" value="1"/>
</dbReference>
<evidence type="ECO:0000256" key="5">
    <source>
        <dbReference type="ARBA" id="ARBA00023163"/>
    </source>
</evidence>
<sequence>MPVTGLSGRFGPPPRFLAAWRSMQACREANTAADFRYADRPEFNAIEVTTAMDIAIRIEGRHDLTGQIFRQLRTAIVDGRLAGGARLPSTRDLAKQLGVSRKTTLDAFERLVAEGYLTTRAGDGTFVADGLARVPHAAAMSAPSLVEYTPRIDAVDARALWDELPDALAMPAPQDTPGFDFRGGVTDKALFPFDAWRRCLHHALRQQMRGPARYHDPAGDPQLRGAIARYVAFSRAVACGWDDVLVTQGAQQALDLIARVVVRPGDVVAVEDPGYPPARAAFASLGATVIGVPVDAQGLVTERLPDDARLVYVTPSHQFPLGMPMTLERRVALLEWAQRRRAVIIEDDYDGEFRFEGRPVESLKSLDRTGLVAYVGTFSKTIFPELRIGYAIPPRALRGALTKAKQIVDWHTCTLTQAALARFMLEGDFARHLKRVQKHYDARRKMLIAHLRGELAPWFDAIVPTAGIHLAAYLKPGLDEAALIRAARAQDIGLYGISAFHVGVPVRAGLLFGYGGIDTLRIDTALATLAGLLDSDAAGSASLVT</sequence>
<reference evidence="6" key="2">
    <citation type="journal article" date="2017" name="Genome Announc.">
        <title>High-Quality Draft Genome Sequence of Burkholderia contaminans CH-1, a Gram-Negative Bacterium That Metabolizes 2-Azahypoxanthine, a Plant Growth-Regulating Compound.</title>
        <authorList>
            <person name="Choi J.-H."/>
            <person name="Sugiura H."/>
            <person name="Moriuchi R."/>
            <person name="Kawagishi H."/>
            <person name="Dohra H."/>
        </authorList>
    </citation>
    <scope>NUCLEOTIDE SEQUENCE</scope>
    <source>
        <strain evidence="6">CH-1</strain>
    </source>
</reference>
<dbReference type="CDD" id="cd00609">
    <property type="entry name" value="AAT_like"/>
    <property type="match status" value="1"/>
</dbReference>
<dbReference type="InterPro" id="IPR036388">
    <property type="entry name" value="WH-like_DNA-bd_sf"/>
</dbReference>
<accession>A0A250L3K0</accession>
<reference evidence="6" key="1">
    <citation type="journal article" date="2016" name="Biosci. Biotechnol. Biochem.">
        <title>Bioconversion of AHX to AOH by resting cells of Burkholderia contaminans CH-1.</title>
        <authorList>
            <person name="Choi J.H."/>
            <person name="Kikuchi A."/>
            <person name="Pumkaeo P."/>
            <person name="Hirai H."/>
            <person name="Tokuyama S."/>
            <person name="Kawagishi H."/>
        </authorList>
    </citation>
    <scope>NUCLEOTIDE SEQUENCE</scope>
    <source>
        <strain evidence="6">CH-1</strain>
    </source>
</reference>
<name>A0A250L3K0_9BURK</name>
<dbReference type="Pfam" id="PF00155">
    <property type="entry name" value="Aminotran_1_2"/>
    <property type="match status" value="1"/>
</dbReference>
<protein>
    <submittedName>
        <fullName evidence="6">GntR family transcriptional regulator</fullName>
    </submittedName>
</protein>
<evidence type="ECO:0000256" key="2">
    <source>
        <dbReference type="ARBA" id="ARBA00022898"/>
    </source>
</evidence>
<gene>
    <name evidence="6" type="ORF">BCCH1_15970</name>
</gene>
<dbReference type="InterPro" id="IPR015424">
    <property type="entry name" value="PyrdxlP-dep_Trfase"/>
</dbReference>
<dbReference type="GO" id="GO:0030170">
    <property type="term" value="F:pyridoxal phosphate binding"/>
    <property type="evidence" value="ECO:0007669"/>
    <property type="project" value="InterPro"/>
</dbReference>